<comment type="caution">
    <text evidence="2">The sequence shown here is derived from an EMBL/GenBank/DDBJ whole genome shotgun (WGS) entry which is preliminary data.</text>
</comment>
<dbReference type="Pfam" id="PF13692">
    <property type="entry name" value="Glyco_trans_1_4"/>
    <property type="match status" value="1"/>
</dbReference>
<evidence type="ECO:0000313" key="2">
    <source>
        <dbReference type="EMBL" id="NMG03033.1"/>
    </source>
</evidence>
<feature type="domain" description="Glycosyltransferase subfamily 4-like N-terminal" evidence="1">
    <location>
        <begin position="18"/>
        <end position="178"/>
    </location>
</feature>
<dbReference type="EMBL" id="WTVM01000040">
    <property type="protein sequence ID" value="NMG03033.1"/>
    <property type="molecule type" value="Genomic_DNA"/>
</dbReference>
<evidence type="ECO:0000259" key="1">
    <source>
        <dbReference type="Pfam" id="PF13439"/>
    </source>
</evidence>
<gene>
    <name evidence="2" type="ORF">GPA21_08605</name>
</gene>
<dbReference type="Gene3D" id="3.40.50.2000">
    <property type="entry name" value="Glycogen Phosphorylase B"/>
    <property type="match status" value="2"/>
</dbReference>
<dbReference type="NCBIfam" id="TIGR03088">
    <property type="entry name" value="stp2"/>
    <property type="match status" value="1"/>
</dbReference>
<keyword evidence="3" id="KW-1185">Reference proteome</keyword>
<name>A0A972FCT8_9RHOO</name>
<dbReference type="SUPFAM" id="SSF53756">
    <property type="entry name" value="UDP-Glycosyltransferase/glycogen phosphorylase"/>
    <property type="match status" value="1"/>
</dbReference>
<dbReference type="InterPro" id="IPR017522">
    <property type="entry name" value="Sugar_tfrase_PEP-CTERM_Stp2"/>
</dbReference>
<reference evidence="2" key="1">
    <citation type="submission" date="2019-12" db="EMBL/GenBank/DDBJ databases">
        <title>Comparative genomics gives insights into the taxonomy of the Azoarcus-Aromatoleum group and reveals separate origins of nif in the plant-associated Azoarcus and non-plant-associated Aromatoleum sub-groups.</title>
        <authorList>
            <person name="Lafos M."/>
            <person name="Maluk M."/>
            <person name="Batista M."/>
            <person name="Junghare M."/>
            <person name="Carmona M."/>
            <person name="Faoro H."/>
            <person name="Cruz L.M."/>
            <person name="Battistoni F."/>
            <person name="De Souza E."/>
            <person name="Pedrosa F."/>
            <person name="Chen W.-M."/>
            <person name="Poole P.S."/>
            <person name="Dixon R.A."/>
            <person name="James E.K."/>
        </authorList>
    </citation>
    <scope>NUCLEOTIDE SEQUENCE</scope>
    <source>
        <strain evidence="2">NSC3</strain>
    </source>
</reference>
<evidence type="ECO:0000313" key="3">
    <source>
        <dbReference type="Proteomes" id="UP000599523"/>
    </source>
</evidence>
<dbReference type="PANTHER" id="PTHR12526:SF630">
    <property type="entry name" value="GLYCOSYLTRANSFERASE"/>
    <property type="match status" value="1"/>
</dbReference>
<dbReference type="InterPro" id="IPR028098">
    <property type="entry name" value="Glyco_trans_4-like_N"/>
</dbReference>
<dbReference type="RefSeq" id="WP_168987790.1">
    <property type="nucleotide sequence ID" value="NZ_CAWPHM010000265.1"/>
</dbReference>
<dbReference type="Proteomes" id="UP000599523">
    <property type="component" value="Unassembled WGS sequence"/>
</dbReference>
<sequence>MSDARPLIMHVVYSFDTGGLENGVVNLINHMQPGLFRHAVVALTSCAPAFCTRIERPDVALIDLNKPPGHAFRLYPALYRLFRQHRPAIVHTRNLAALEAQVPAWLAGVPARIHGEHGWDVGDPQGLGRKNRSLRRLFRPFVQRYVALSGHIEDYLHQGVGVPAGRISRICNGVDIERFCPGEGRREALKGSPFNDPGYFVFGTVGRLTPVKDQAGLLHAFARLLENRPELRERARLMIVGDGPLRDALVADITALGLHEHVWLAGERRDVPEVMRAMNVFVLPSLAEGISNTILEAMASGLPVIATNVGGNGELVEHGRTGTLVAASDPGVLADALIAFAAAPERVAEAGRAARQRAVEQFSIGHMVEQYEQLYLGKAMPKGVAGVKWC</sequence>
<organism evidence="2 3">
    <name type="scientific">Azoarcus taiwanensis</name>
    <dbReference type="NCBI Taxonomy" id="666964"/>
    <lineage>
        <taxon>Bacteria</taxon>
        <taxon>Pseudomonadati</taxon>
        <taxon>Pseudomonadota</taxon>
        <taxon>Betaproteobacteria</taxon>
        <taxon>Rhodocyclales</taxon>
        <taxon>Zoogloeaceae</taxon>
        <taxon>Azoarcus</taxon>
    </lineage>
</organism>
<accession>A0A972FCT8</accession>
<dbReference type="GO" id="GO:0016757">
    <property type="term" value="F:glycosyltransferase activity"/>
    <property type="evidence" value="ECO:0007669"/>
    <property type="project" value="UniProtKB-ARBA"/>
</dbReference>
<dbReference type="PANTHER" id="PTHR12526">
    <property type="entry name" value="GLYCOSYLTRANSFERASE"/>
    <property type="match status" value="1"/>
</dbReference>
<protein>
    <submittedName>
        <fullName evidence="2">TIGR03088 family PEP-CTERM/XrtA system glycosyltransferase</fullName>
    </submittedName>
</protein>
<proteinExistence type="predicted"/>
<dbReference type="AlphaFoldDB" id="A0A972FCT8"/>
<dbReference type="Pfam" id="PF13439">
    <property type="entry name" value="Glyco_transf_4"/>
    <property type="match status" value="1"/>
</dbReference>